<accession>A0ACB9CMD2</accession>
<comment type="caution">
    <text evidence="1">The sequence shown here is derived from an EMBL/GenBank/DDBJ whole genome shotgun (WGS) entry which is preliminary data.</text>
</comment>
<dbReference type="Proteomes" id="UP001055879">
    <property type="component" value="Linkage Group LG04"/>
</dbReference>
<gene>
    <name evidence="1" type="ORF">L6452_14918</name>
</gene>
<sequence>MTSKDALSIGTDVKPPVLFKDEYEQWKDRFLDFVDRHSNGENIMLSIIEGPMIPLTMEIPNDESSDSEDGNVDRAQKTKTVPKDTSQYTDEQKNRYKVDKQARSQLLQSIPNEIYIKIDNYKATTKKMWDQLQKMMMGSKVGNQMKVANCINNYEEFKAKENESLEETYERFVLLLNELAKNKFKKKQIENNVKFLSILKRSGRNERGEKKKSEKAVDPIALVATKKEKEKKDKKKKKKVVVSSSVDSDVDISDSDDGENLKQAMLLLTRAFQKIFYKKPESNSHRYSSGSRYFDHKEKIEGRRFDEKRYEGNKSEEKIKFVNDYGGKKRSDELIKCYNCVKVGHFAKDFRNPTLRNSDYYKNKMLLEKQKEAGKALMVEDEYWLDHSDDEDKDALWERNIDMFDFNAKPPDHSDFTINFDALPSVFEIGELSTKVGESVPTCHMWYLDSSCSKHMTGCFVLNDKENLNKFSPKAEEGIFIGYSQTSASYRVYLKKLKIVVESVNVTFNEEMASQNSLEPVLTGVLAFGQISPKPAVNVTKSDKASTSTSHLTDLDLLFQLFYDEFLGSNLPKPVVIDRPEEIQIQMPTPSVEAVHETVEPEVTQSVGCTTTSTQQTSNVQPTEASAPNTSTKPLTEEQKDNSGFLDDEHDQSTSNPLPHEHKWTKEHPIHQIIGDPSKPVQTRFATLNQCIHDSFLSKIEPIRRLVPKPEGKTITDTKWVFKNKKDEDGIIIRNKARLVAKVYRQEEGIDYDETYAPVACIEAIRMFLAYAAHKNFTVYQMDVNTAFLNDILKEEVYVSRPEGFVNPDKPNHVYILDKALYGLKQALTPSMMFYLNS</sequence>
<evidence type="ECO:0000313" key="2">
    <source>
        <dbReference type="Proteomes" id="UP001055879"/>
    </source>
</evidence>
<reference evidence="2" key="1">
    <citation type="journal article" date="2022" name="Mol. Ecol. Resour.">
        <title>The genomes of chicory, endive, great burdock and yacon provide insights into Asteraceae palaeo-polyploidization history and plant inulin production.</title>
        <authorList>
            <person name="Fan W."/>
            <person name="Wang S."/>
            <person name="Wang H."/>
            <person name="Wang A."/>
            <person name="Jiang F."/>
            <person name="Liu H."/>
            <person name="Zhao H."/>
            <person name="Xu D."/>
            <person name="Zhang Y."/>
        </authorList>
    </citation>
    <scope>NUCLEOTIDE SEQUENCE [LARGE SCALE GENOMIC DNA]</scope>
    <source>
        <strain evidence="2">cv. Niubang</strain>
    </source>
</reference>
<dbReference type="EMBL" id="CM042050">
    <property type="protein sequence ID" value="KAI3735422.1"/>
    <property type="molecule type" value="Genomic_DNA"/>
</dbReference>
<name>A0ACB9CMD2_ARCLA</name>
<evidence type="ECO:0000313" key="1">
    <source>
        <dbReference type="EMBL" id="KAI3735422.1"/>
    </source>
</evidence>
<keyword evidence="2" id="KW-1185">Reference proteome</keyword>
<reference evidence="1 2" key="2">
    <citation type="journal article" date="2022" name="Mol. Ecol. Resour.">
        <title>The genomes of chicory, endive, great burdock and yacon provide insights into Asteraceae paleo-polyploidization history and plant inulin production.</title>
        <authorList>
            <person name="Fan W."/>
            <person name="Wang S."/>
            <person name="Wang H."/>
            <person name="Wang A."/>
            <person name="Jiang F."/>
            <person name="Liu H."/>
            <person name="Zhao H."/>
            <person name="Xu D."/>
            <person name="Zhang Y."/>
        </authorList>
    </citation>
    <scope>NUCLEOTIDE SEQUENCE [LARGE SCALE GENOMIC DNA]</scope>
    <source>
        <strain evidence="2">cv. Niubang</strain>
    </source>
</reference>
<proteinExistence type="predicted"/>
<protein>
    <submittedName>
        <fullName evidence="1">Uncharacterized protein</fullName>
    </submittedName>
</protein>
<organism evidence="1 2">
    <name type="scientific">Arctium lappa</name>
    <name type="common">Greater burdock</name>
    <name type="synonym">Lappa major</name>
    <dbReference type="NCBI Taxonomy" id="4217"/>
    <lineage>
        <taxon>Eukaryota</taxon>
        <taxon>Viridiplantae</taxon>
        <taxon>Streptophyta</taxon>
        <taxon>Embryophyta</taxon>
        <taxon>Tracheophyta</taxon>
        <taxon>Spermatophyta</taxon>
        <taxon>Magnoliopsida</taxon>
        <taxon>eudicotyledons</taxon>
        <taxon>Gunneridae</taxon>
        <taxon>Pentapetalae</taxon>
        <taxon>asterids</taxon>
        <taxon>campanulids</taxon>
        <taxon>Asterales</taxon>
        <taxon>Asteraceae</taxon>
        <taxon>Carduoideae</taxon>
        <taxon>Cardueae</taxon>
        <taxon>Arctiinae</taxon>
        <taxon>Arctium</taxon>
    </lineage>
</organism>